<organism evidence="1 2">
    <name type="scientific">Deinococcus ruber</name>
    <dbReference type="NCBI Taxonomy" id="1848197"/>
    <lineage>
        <taxon>Bacteria</taxon>
        <taxon>Thermotogati</taxon>
        <taxon>Deinococcota</taxon>
        <taxon>Deinococci</taxon>
        <taxon>Deinococcales</taxon>
        <taxon>Deinococcaceae</taxon>
        <taxon>Deinococcus</taxon>
    </lineage>
</organism>
<proteinExistence type="predicted"/>
<protein>
    <submittedName>
        <fullName evidence="1">Uncharacterized protein</fullName>
    </submittedName>
</protein>
<keyword evidence="2" id="KW-1185">Reference proteome</keyword>
<reference evidence="1" key="2">
    <citation type="submission" date="2020-09" db="EMBL/GenBank/DDBJ databases">
        <authorList>
            <person name="Sun Q."/>
            <person name="Ohkuma M."/>
        </authorList>
    </citation>
    <scope>NUCLEOTIDE SEQUENCE</scope>
    <source>
        <strain evidence="1">JCM 31311</strain>
    </source>
</reference>
<evidence type="ECO:0000313" key="1">
    <source>
        <dbReference type="EMBL" id="GGR37583.1"/>
    </source>
</evidence>
<dbReference type="RefSeq" id="WP_189093615.1">
    <property type="nucleotide sequence ID" value="NZ_BMQL01000080.1"/>
</dbReference>
<reference evidence="1" key="1">
    <citation type="journal article" date="2014" name="Int. J. Syst. Evol. Microbiol.">
        <title>Complete genome sequence of Corynebacterium casei LMG S-19264T (=DSM 44701T), isolated from a smear-ripened cheese.</title>
        <authorList>
            <consortium name="US DOE Joint Genome Institute (JGI-PGF)"/>
            <person name="Walter F."/>
            <person name="Albersmeier A."/>
            <person name="Kalinowski J."/>
            <person name="Ruckert C."/>
        </authorList>
    </citation>
    <scope>NUCLEOTIDE SEQUENCE</scope>
    <source>
        <strain evidence="1">JCM 31311</strain>
    </source>
</reference>
<dbReference type="EMBL" id="BMQL01000080">
    <property type="protein sequence ID" value="GGR37583.1"/>
    <property type="molecule type" value="Genomic_DNA"/>
</dbReference>
<gene>
    <name evidence="1" type="ORF">GCM10008957_53770</name>
</gene>
<comment type="caution">
    <text evidence="1">The sequence shown here is derived from an EMBL/GenBank/DDBJ whole genome shotgun (WGS) entry which is preliminary data.</text>
</comment>
<accession>A0A918KWR7</accession>
<name>A0A918KWR7_9DEIO</name>
<sequence>MTGTKTYYSDKNGDIALKEEIYTYRSNKIAQYVSRSHDTVNDKWIADRRVSCLYSSDATTLKEQSDEDYRHSVTTYSLDPRGRILIQKRNSDESMKNSSEYHYTYGNPLSPYATLSDGSSSVSLGSQKFNSKYIILYNAQGKILKISYISNDGQKDTMGETSYSYSSIDAHGNWTVRTATYVSAGKDTTTEMQTREITYRK</sequence>
<dbReference type="Proteomes" id="UP000603865">
    <property type="component" value="Unassembled WGS sequence"/>
</dbReference>
<dbReference type="AlphaFoldDB" id="A0A918KWR7"/>
<evidence type="ECO:0000313" key="2">
    <source>
        <dbReference type="Proteomes" id="UP000603865"/>
    </source>
</evidence>